<dbReference type="OrthoDB" id="9808698at2"/>
<dbReference type="Gene3D" id="3.40.1410.10">
    <property type="entry name" value="Chorismate lyase-like"/>
    <property type="match status" value="1"/>
</dbReference>
<evidence type="ECO:0000313" key="7">
    <source>
        <dbReference type="Proteomes" id="UP000304912"/>
    </source>
</evidence>
<evidence type="ECO:0000256" key="3">
    <source>
        <dbReference type="ARBA" id="ARBA00023163"/>
    </source>
</evidence>
<dbReference type="InterPro" id="IPR011663">
    <property type="entry name" value="UTRA"/>
</dbReference>
<dbReference type="GO" id="GO:0003700">
    <property type="term" value="F:DNA-binding transcription factor activity"/>
    <property type="evidence" value="ECO:0007669"/>
    <property type="project" value="UniProtKB-UniRule"/>
</dbReference>
<dbReference type="Pfam" id="PF07702">
    <property type="entry name" value="UTRA"/>
    <property type="match status" value="1"/>
</dbReference>
<dbReference type="Pfam" id="PF00392">
    <property type="entry name" value="GntR"/>
    <property type="match status" value="1"/>
</dbReference>
<protein>
    <recommendedName>
        <fullName evidence="4">Histidine utilization repressor</fullName>
    </recommendedName>
</protein>
<dbReference type="CDD" id="cd07377">
    <property type="entry name" value="WHTH_GntR"/>
    <property type="match status" value="1"/>
</dbReference>
<dbReference type="PROSITE" id="PS50949">
    <property type="entry name" value="HTH_GNTR"/>
    <property type="match status" value="1"/>
</dbReference>
<evidence type="ECO:0000256" key="1">
    <source>
        <dbReference type="ARBA" id="ARBA00023015"/>
    </source>
</evidence>
<name>A0A5B7YD31_9ALTE</name>
<dbReference type="GO" id="GO:0045892">
    <property type="term" value="P:negative regulation of DNA-templated transcription"/>
    <property type="evidence" value="ECO:0007669"/>
    <property type="project" value="UniProtKB-UniRule"/>
</dbReference>
<keyword evidence="1" id="KW-0805">Transcription regulation</keyword>
<evidence type="ECO:0000259" key="5">
    <source>
        <dbReference type="PROSITE" id="PS50949"/>
    </source>
</evidence>
<dbReference type="PRINTS" id="PR00035">
    <property type="entry name" value="HTHGNTR"/>
</dbReference>
<dbReference type="InterPro" id="IPR050679">
    <property type="entry name" value="Bact_HTH_transcr_reg"/>
</dbReference>
<dbReference type="PANTHER" id="PTHR44846">
    <property type="entry name" value="MANNOSYL-D-GLYCERATE TRANSPORT/METABOLISM SYSTEM REPRESSOR MNGR-RELATED"/>
    <property type="match status" value="1"/>
</dbReference>
<dbReference type="InterPro" id="IPR036390">
    <property type="entry name" value="WH_DNA-bd_sf"/>
</dbReference>
<dbReference type="SUPFAM" id="SSF64288">
    <property type="entry name" value="Chorismate lyase-like"/>
    <property type="match status" value="1"/>
</dbReference>
<dbReference type="Proteomes" id="UP000304912">
    <property type="component" value="Chromosome"/>
</dbReference>
<dbReference type="InterPro" id="IPR036388">
    <property type="entry name" value="WH-like_DNA-bd_sf"/>
</dbReference>
<dbReference type="SMART" id="SM00345">
    <property type="entry name" value="HTH_GNTR"/>
    <property type="match status" value="1"/>
</dbReference>
<feature type="domain" description="HTH gntR-type" evidence="5">
    <location>
        <begin position="2"/>
        <end position="70"/>
    </location>
</feature>
<evidence type="ECO:0000256" key="4">
    <source>
        <dbReference type="NCBIfam" id="TIGR02018"/>
    </source>
</evidence>
<dbReference type="KEGG" id="salk:FBQ74_08740"/>
<reference evidence="6 7" key="1">
    <citation type="submission" date="2019-04" db="EMBL/GenBank/DDBJ databases">
        <title>Salinimonas iocasae sp. nov., a halophilic bacterium isolated from the outer tube casing of tubeworms in Okinawa Trough.</title>
        <authorList>
            <person name="Zhang H."/>
            <person name="Wang H."/>
            <person name="Li C."/>
        </authorList>
    </citation>
    <scope>NUCLEOTIDE SEQUENCE [LARGE SCALE GENOMIC DNA]</scope>
    <source>
        <strain evidence="6 7">KX18D6</strain>
    </source>
</reference>
<keyword evidence="2" id="KW-0238">DNA-binding</keyword>
<dbReference type="GO" id="GO:0003677">
    <property type="term" value="F:DNA binding"/>
    <property type="evidence" value="ECO:0007669"/>
    <property type="project" value="UniProtKB-UniRule"/>
</dbReference>
<dbReference type="EMBL" id="CP039852">
    <property type="protein sequence ID" value="QCZ93572.1"/>
    <property type="molecule type" value="Genomic_DNA"/>
</dbReference>
<dbReference type="SMART" id="SM00866">
    <property type="entry name" value="UTRA"/>
    <property type="match status" value="1"/>
</dbReference>
<evidence type="ECO:0000256" key="2">
    <source>
        <dbReference type="ARBA" id="ARBA00023125"/>
    </source>
</evidence>
<dbReference type="InterPro" id="IPR028978">
    <property type="entry name" value="Chorismate_lyase_/UTRA_dom_sf"/>
</dbReference>
<evidence type="ECO:0000313" key="6">
    <source>
        <dbReference type="EMBL" id="QCZ93572.1"/>
    </source>
</evidence>
<dbReference type="AlphaFoldDB" id="A0A5B7YD31"/>
<sequence>MQPRFVQIKAALIQQIEQGALLPGDQIGSENQLAERFSVSRMTARRAVSELVDEGILARTQGVGTFVSDNRPMSSMLTIIGIKEEIESRGHHYSNQIISQSICEADAIQSRHLSVAQGARLYFIQLVHFENAQPVQLESRLVNPALAPLFLEQDFSQLSVNQYLNQVAPLTEADHSVEAVLPESHAAELLSIDTTQPCLRISRRTYCAKGIVSLATLTHPGQRYRLGAHLNFTSAIKESV</sequence>
<gene>
    <name evidence="6" type="primary">hutC</name>
    <name evidence="6" type="ORF">FBQ74_08740</name>
</gene>
<accession>A0A5B7YD31</accession>
<dbReference type="InterPro" id="IPR000524">
    <property type="entry name" value="Tscrpt_reg_HTH_GntR"/>
</dbReference>
<proteinExistence type="predicted"/>
<dbReference type="InterPro" id="IPR010248">
    <property type="entry name" value="His_ut_repres"/>
</dbReference>
<keyword evidence="7" id="KW-1185">Reference proteome</keyword>
<dbReference type="SUPFAM" id="SSF46785">
    <property type="entry name" value="Winged helix' DNA-binding domain"/>
    <property type="match status" value="1"/>
</dbReference>
<dbReference type="NCBIfam" id="TIGR02018">
    <property type="entry name" value="his_ut_repres"/>
    <property type="match status" value="1"/>
</dbReference>
<keyword evidence="3" id="KW-0804">Transcription</keyword>
<dbReference type="RefSeq" id="WP_139756316.1">
    <property type="nucleotide sequence ID" value="NZ_CP039852.1"/>
</dbReference>
<dbReference type="GO" id="GO:0006547">
    <property type="term" value="P:L-histidine metabolic process"/>
    <property type="evidence" value="ECO:0007669"/>
    <property type="project" value="UniProtKB-UniRule"/>
</dbReference>
<dbReference type="Gene3D" id="1.10.10.10">
    <property type="entry name" value="Winged helix-like DNA-binding domain superfamily/Winged helix DNA-binding domain"/>
    <property type="match status" value="1"/>
</dbReference>
<organism evidence="6 7">
    <name type="scientific">Salinimonas iocasae</name>
    <dbReference type="NCBI Taxonomy" id="2572577"/>
    <lineage>
        <taxon>Bacteria</taxon>
        <taxon>Pseudomonadati</taxon>
        <taxon>Pseudomonadota</taxon>
        <taxon>Gammaproteobacteria</taxon>
        <taxon>Alteromonadales</taxon>
        <taxon>Alteromonadaceae</taxon>
        <taxon>Alteromonas/Salinimonas group</taxon>
        <taxon>Salinimonas</taxon>
    </lineage>
</organism>
<dbReference type="PANTHER" id="PTHR44846:SF16">
    <property type="entry name" value="TRANSCRIPTIONAL REGULATOR PHNF-RELATED"/>
    <property type="match status" value="1"/>
</dbReference>